<organism evidence="7 8">
    <name type="scientific">Pseudomonas putida</name>
    <name type="common">Arthrobacter siderocapsulatus</name>
    <dbReference type="NCBI Taxonomy" id="303"/>
    <lineage>
        <taxon>Bacteria</taxon>
        <taxon>Pseudomonadati</taxon>
        <taxon>Pseudomonadota</taxon>
        <taxon>Gammaproteobacteria</taxon>
        <taxon>Pseudomonadales</taxon>
        <taxon>Pseudomonadaceae</taxon>
        <taxon>Pseudomonas</taxon>
    </lineage>
</organism>
<dbReference type="PANTHER" id="PTHR23514">
    <property type="entry name" value="BYPASS OF STOP CODON PROTEIN 6"/>
    <property type="match status" value="1"/>
</dbReference>
<feature type="transmembrane region" description="Helical" evidence="5">
    <location>
        <begin position="26"/>
        <end position="42"/>
    </location>
</feature>
<reference evidence="7 8" key="1">
    <citation type="submission" date="2018-11" db="EMBL/GenBank/DDBJ databases">
        <title>Genomic analyses of the natural microbiome of Caenorhabditis elegans.</title>
        <authorList>
            <person name="Samuel B."/>
        </authorList>
    </citation>
    <scope>NUCLEOTIDE SEQUENCE [LARGE SCALE GENOMIC DNA]</scope>
    <source>
        <strain evidence="7 8">BIGb0473</strain>
    </source>
</reference>
<dbReference type="Proteomes" id="UP000269115">
    <property type="component" value="Unassembled WGS sequence"/>
</dbReference>
<evidence type="ECO:0000256" key="5">
    <source>
        <dbReference type="SAM" id="Phobius"/>
    </source>
</evidence>
<dbReference type="Pfam" id="PF07690">
    <property type="entry name" value="MFS_1"/>
    <property type="match status" value="1"/>
</dbReference>
<feature type="transmembrane region" description="Helical" evidence="5">
    <location>
        <begin position="112"/>
        <end position="134"/>
    </location>
</feature>
<dbReference type="SUPFAM" id="SSF103473">
    <property type="entry name" value="MFS general substrate transporter"/>
    <property type="match status" value="1"/>
</dbReference>
<dbReference type="InterPro" id="IPR020846">
    <property type="entry name" value="MFS_dom"/>
</dbReference>
<dbReference type="InterPro" id="IPR036259">
    <property type="entry name" value="MFS_trans_sf"/>
</dbReference>
<dbReference type="AlphaFoldDB" id="A0A9X8HIT8"/>
<feature type="transmembrane region" description="Helical" evidence="5">
    <location>
        <begin position="354"/>
        <end position="375"/>
    </location>
</feature>
<name>A0A9X8HIT8_PSEPU</name>
<feature type="transmembrane region" description="Helical" evidence="5">
    <location>
        <begin position="179"/>
        <end position="198"/>
    </location>
</feature>
<feature type="transmembrane region" description="Helical" evidence="5">
    <location>
        <begin position="297"/>
        <end position="315"/>
    </location>
</feature>
<dbReference type="RefSeq" id="WP_200893442.1">
    <property type="nucleotide sequence ID" value="NZ_RJUR01000014.1"/>
</dbReference>
<evidence type="ECO:0000256" key="1">
    <source>
        <dbReference type="ARBA" id="ARBA00004141"/>
    </source>
</evidence>
<dbReference type="EMBL" id="RJUR01000014">
    <property type="protein sequence ID" value="ROQ48676.1"/>
    <property type="molecule type" value="Genomic_DNA"/>
</dbReference>
<sequence length="408" mass="42404">MSSIDIAVEKAPEGLIDATIYKRRRALFSLFFIIGLCMATWVSRTPDIRDSLSATTAEMGMVLFGLSLGSIIGVLSAAVLVRHFGTKPIVSFGVSSVVLSLSIMAVGASLSIALVVAAGLFAFGLGMATAEIALNIEGANVEQIIRRSVLTQLHGFFSFGTFLGAVCGIALTAMKFPVALHLLCAVGVGMVIAATALGHIRPGLGRRPVAGQGNSTAESPSLALHLKDVRLLLICILVLAIALAEGAASDWLPLLMVDGHGYSGAASSIVYAGFTAVMTIGRFAGSYFIERFGRDRVLRACLGLGVAGLAGVIFINHPILAGLAALLWGLGVSIGFPIGISAAGDTPNDPEARVSIASTAAYFAFLVGPPMLGFLGEHFGLRMAMTPVLAMLTIVFFLVPAVRSRSRT</sequence>
<comment type="caution">
    <text evidence="7">The sequence shown here is derived from an EMBL/GenBank/DDBJ whole genome shotgun (WGS) entry which is preliminary data.</text>
</comment>
<keyword evidence="2 5" id="KW-0812">Transmembrane</keyword>
<dbReference type="PROSITE" id="PS50850">
    <property type="entry name" value="MFS"/>
    <property type="match status" value="1"/>
</dbReference>
<dbReference type="Gene3D" id="1.20.1250.20">
    <property type="entry name" value="MFS general substrate transporter like domains"/>
    <property type="match status" value="2"/>
</dbReference>
<feature type="transmembrane region" description="Helical" evidence="5">
    <location>
        <begin position="268"/>
        <end position="285"/>
    </location>
</feature>
<evidence type="ECO:0000256" key="4">
    <source>
        <dbReference type="ARBA" id="ARBA00023136"/>
    </source>
</evidence>
<feature type="transmembrane region" description="Helical" evidence="5">
    <location>
        <begin position="62"/>
        <end position="81"/>
    </location>
</feature>
<evidence type="ECO:0000259" key="6">
    <source>
        <dbReference type="PROSITE" id="PS50850"/>
    </source>
</evidence>
<dbReference type="PANTHER" id="PTHR23514:SF13">
    <property type="entry name" value="INNER MEMBRANE PROTEIN YBJJ"/>
    <property type="match status" value="1"/>
</dbReference>
<gene>
    <name evidence="7" type="ORF">EDF85_2977</name>
</gene>
<evidence type="ECO:0000256" key="2">
    <source>
        <dbReference type="ARBA" id="ARBA00022692"/>
    </source>
</evidence>
<proteinExistence type="predicted"/>
<keyword evidence="4 5" id="KW-0472">Membrane</keyword>
<dbReference type="GO" id="GO:0022857">
    <property type="term" value="F:transmembrane transporter activity"/>
    <property type="evidence" value="ECO:0007669"/>
    <property type="project" value="InterPro"/>
</dbReference>
<comment type="subcellular location">
    <subcellularLocation>
        <location evidence="1">Membrane</location>
        <topology evidence="1">Multi-pass membrane protein</topology>
    </subcellularLocation>
</comment>
<feature type="transmembrane region" description="Helical" evidence="5">
    <location>
        <begin position="155"/>
        <end position="173"/>
    </location>
</feature>
<feature type="transmembrane region" description="Helical" evidence="5">
    <location>
        <begin position="381"/>
        <end position="402"/>
    </location>
</feature>
<feature type="transmembrane region" description="Helical" evidence="5">
    <location>
        <begin position="88"/>
        <end position="106"/>
    </location>
</feature>
<accession>A0A9X8HIT8</accession>
<dbReference type="GO" id="GO:0016020">
    <property type="term" value="C:membrane"/>
    <property type="evidence" value="ECO:0007669"/>
    <property type="project" value="UniProtKB-SubCell"/>
</dbReference>
<evidence type="ECO:0000256" key="3">
    <source>
        <dbReference type="ARBA" id="ARBA00022989"/>
    </source>
</evidence>
<feature type="domain" description="Major facilitator superfamily (MFS) profile" evidence="6">
    <location>
        <begin position="1"/>
        <end position="405"/>
    </location>
</feature>
<feature type="transmembrane region" description="Helical" evidence="5">
    <location>
        <begin position="321"/>
        <end position="342"/>
    </location>
</feature>
<feature type="transmembrane region" description="Helical" evidence="5">
    <location>
        <begin position="229"/>
        <end position="248"/>
    </location>
</feature>
<dbReference type="InterPro" id="IPR011701">
    <property type="entry name" value="MFS"/>
</dbReference>
<evidence type="ECO:0000313" key="7">
    <source>
        <dbReference type="EMBL" id="ROQ48676.1"/>
    </source>
</evidence>
<protein>
    <submittedName>
        <fullName evidence="7">Fucose permease</fullName>
    </submittedName>
</protein>
<keyword evidence="3 5" id="KW-1133">Transmembrane helix</keyword>
<dbReference type="CDD" id="cd17393">
    <property type="entry name" value="MFS_MosC_like"/>
    <property type="match status" value="1"/>
</dbReference>
<evidence type="ECO:0000313" key="8">
    <source>
        <dbReference type="Proteomes" id="UP000269115"/>
    </source>
</evidence>
<dbReference type="InterPro" id="IPR051788">
    <property type="entry name" value="MFS_Transporter"/>
</dbReference>